<dbReference type="Proteomes" id="UP000006906">
    <property type="component" value="Chromosome 10"/>
</dbReference>
<feature type="compositionally biased region" description="Low complexity" evidence="1">
    <location>
        <begin position="221"/>
        <end position="234"/>
    </location>
</feature>
<evidence type="ECO:0000256" key="2">
    <source>
        <dbReference type="SAM" id="SignalP"/>
    </source>
</evidence>
<dbReference type="OrthoDB" id="544096at2759"/>
<accession>A0A2K3DB19</accession>
<dbReference type="InParanoid" id="A0A2K3DB19"/>
<organism evidence="3 4">
    <name type="scientific">Chlamydomonas reinhardtii</name>
    <name type="common">Chlamydomonas smithii</name>
    <dbReference type="NCBI Taxonomy" id="3055"/>
    <lineage>
        <taxon>Eukaryota</taxon>
        <taxon>Viridiplantae</taxon>
        <taxon>Chlorophyta</taxon>
        <taxon>core chlorophytes</taxon>
        <taxon>Chlorophyceae</taxon>
        <taxon>CS clade</taxon>
        <taxon>Chlamydomonadales</taxon>
        <taxon>Chlamydomonadaceae</taxon>
        <taxon>Chlamydomonas</taxon>
    </lineage>
</organism>
<evidence type="ECO:0000313" key="3">
    <source>
        <dbReference type="EMBL" id="PNW77724.1"/>
    </source>
</evidence>
<sequence>MQYMFTAWSLIALLLYLSPVYGCDICVELTNLDGTLGTPGVPDKQCSALATALTTFFIQGAELAGFSVPAAEFQCVEQSGTRQVACVGGVDQGDVEPMADHFWQTGAMFDKAVGNMIGLGPVACQDIGVVPEKHIRIYSACLAPLDEHTRYPLVPDCPYVEPSTSPPSPAPAPVQQQPEHQQHPEAKPEPQPSPVPEQHQASPAASPSPQPGGSQPGGQGQPLQSAGSPGLAPSTPDPKPSPSPASGGGDAPKPGQGQGQGQGQPGTGPGGGATADRDNAPPPRGRAKKPPPPRKRAPPPPRKMRLGTRN</sequence>
<dbReference type="GeneID" id="5723875"/>
<protein>
    <recommendedName>
        <fullName evidence="5">Pherophorin domain-containing protein</fullName>
    </recommendedName>
</protein>
<reference evidence="3 4" key="1">
    <citation type="journal article" date="2007" name="Science">
        <title>The Chlamydomonas genome reveals the evolution of key animal and plant functions.</title>
        <authorList>
            <person name="Merchant S.S."/>
            <person name="Prochnik S.E."/>
            <person name="Vallon O."/>
            <person name="Harris E.H."/>
            <person name="Karpowicz S.J."/>
            <person name="Witman G.B."/>
            <person name="Terry A."/>
            <person name="Salamov A."/>
            <person name="Fritz-Laylin L.K."/>
            <person name="Marechal-Drouard L."/>
            <person name="Marshall W.F."/>
            <person name="Qu L.H."/>
            <person name="Nelson D.R."/>
            <person name="Sanderfoot A.A."/>
            <person name="Spalding M.H."/>
            <person name="Kapitonov V.V."/>
            <person name="Ren Q."/>
            <person name="Ferris P."/>
            <person name="Lindquist E."/>
            <person name="Shapiro H."/>
            <person name="Lucas S.M."/>
            <person name="Grimwood J."/>
            <person name="Schmutz J."/>
            <person name="Cardol P."/>
            <person name="Cerutti H."/>
            <person name="Chanfreau G."/>
            <person name="Chen C.L."/>
            <person name="Cognat V."/>
            <person name="Croft M.T."/>
            <person name="Dent R."/>
            <person name="Dutcher S."/>
            <person name="Fernandez E."/>
            <person name="Fukuzawa H."/>
            <person name="Gonzalez-Ballester D."/>
            <person name="Gonzalez-Halphen D."/>
            <person name="Hallmann A."/>
            <person name="Hanikenne M."/>
            <person name="Hippler M."/>
            <person name="Inwood W."/>
            <person name="Jabbari K."/>
            <person name="Kalanon M."/>
            <person name="Kuras R."/>
            <person name="Lefebvre P.A."/>
            <person name="Lemaire S.D."/>
            <person name="Lobanov A.V."/>
            <person name="Lohr M."/>
            <person name="Manuell A."/>
            <person name="Meier I."/>
            <person name="Mets L."/>
            <person name="Mittag M."/>
            <person name="Mittelmeier T."/>
            <person name="Moroney J.V."/>
            <person name="Moseley J."/>
            <person name="Napoli C."/>
            <person name="Nedelcu A.M."/>
            <person name="Niyogi K."/>
            <person name="Novoselov S.V."/>
            <person name="Paulsen I.T."/>
            <person name="Pazour G."/>
            <person name="Purton S."/>
            <person name="Ral J.P."/>
            <person name="Riano-Pachon D.M."/>
            <person name="Riekhof W."/>
            <person name="Rymarquis L."/>
            <person name="Schroda M."/>
            <person name="Stern D."/>
            <person name="Umen J."/>
            <person name="Willows R."/>
            <person name="Wilson N."/>
            <person name="Zimmer S.L."/>
            <person name="Allmer J."/>
            <person name="Balk J."/>
            <person name="Bisova K."/>
            <person name="Chen C.J."/>
            <person name="Elias M."/>
            <person name="Gendler K."/>
            <person name="Hauser C."/>
            <person name="Lamb M.R."/>
            <person name="Ledford H."/>
            <person name="Long J.C."/>
            <person name="Minagawa J."/>
            <person name="Page M.D."/>
            <person name="Pan J."/>
            <person name="Pootakham W."/>
            <person name="Roje S."/>
            <person name="Rose A."/>
            <person name="Stahlberg E."/>
            <person name="Terauchi A.M."/>
            <person name="Yang P."/>
            <person name="Ball S."/>
            <person name="Bowler C."/>
            <person name="Dieckmann C.L."/>
            <person name="Gladyshev V.N."/>
            <person name="Green P."/>
            <person name="Jorgensen R."/>
            <person name="Mayfield S."/>
            <person name="Mueller-Roeber B."/>
            <person name="Rajamani S."/>
            <person name="Sayre R.T."/>
            <person name="Brokstein P."/>
            <person name="Dubchak I."/>
            <person name="Goodstein D."/>
            <person name="Hornick L."/>
            <person name="Huang Y.W."/>
            <person name="Jhaveri J."/>
            <person name="Luo Y."/>
            <person name="Martinez D."/>
            <person name="Ngau W.C."/>
            <person name="Otillar B."/>
            <person name="Poliakov A."/>
            <person name="Porter A."/>
            <person name="Szajkowski L."/>
            <person name="Werner G."/>
            <person name="Zhou K."/>
            <person name="Grigoriev I.V."/>
            <person name="Rokhsar D.S."/>
            <person name="Grossman A.R."/>
        </authorList>
    </citation>
    <scope>NUCLEOTIDE SEQUENCE [LARGE SCALE GENOMIC DNA]</scope>
    <source>
        <strain evidence="4">CC-503</strain>
    </source>
</reference>
<feature type="signal peptide" evidence="2">
    <location>
        <begin position="1"/>
        <end position="22"/>
    </location>
</feature>
<dbReference type="PaxDb" id="3055-EDP07812"/>
<evidence type="ECO:0000256" key="1">
    <source>
        <dbReference type="SAM" id="MobiDB-lite"/>
    </source>
</evidence>
<keyword evidence="2" id="KW-0732">Signal</keyword>
<feature type="chain" id="PRO_5014413722" description="Pherophorin domain-containing protein" evidence="2">
    <location>
        <begin position="23"/>
        <end position="310"/>
    </location>
</feature>
<dbReference type="KEGG" id="cre:CHLRE_10g449000v5"/>
<dbReference type="Gramene" id="PNW77724">
    <property type="protein sequence ID" value="PNW77724"/>
    <property type="gene ID" value="CHLRE_10g449000v5"/>
</dbReference>
<keyword evidence="4" id="KW-1185">Reference proteome</keyword>
<dbReference type="AlphaFoldDB" id="A0A2K3DB19"/>
<dbReference type="ExpressionAtlas" id="A0A2K3DB19">
    <property type="expression patterns" value="baseline and differential"/>
</dbReference>
<evidence type="ECO:0000313" key="4">
    <source>
        <dbReference type="Proteomes" id="UP000006906"/>
    </source>
</evidence>
<feature type="compositionally biased region" description="Basic residues" evidence="1">
    <location>
        <begin position="285"/>
        <end position="310"/>
    </location>
</feature>
<name>A0A2K3DB19_CHLRE</name>
<evidence type="ECO:0008006" key="5">
    <source>
        <dbReference type="Google" id="ProtNLM"/>
    </source>
</evidence>
<proteinExistence type="predicted"/>
<feature type="region of interest" description="Disordered" evidence="1">
    <location>
        <begin position="159"/>
        <end position="310"/>
    </location>
</feature>
<feature type="compositionally biased region" description="Low complexity" evidence="1">
    <location>
        <begin position="200"/>
        <end position="213"/>
    </location>
</feature>
<feature type="compositionally biased region" description="Gly residues" evidence="1">
    <location>
        <begin position="246"/>
        <end position="273"/>
    </location>
</feature>
<gene>
    <name evidence="3" type="ORF">CHLRE_10g449000v5</name>
</gene>
<dbReference type="RefSeq" id="XP_001698319.2">
    <property type="nucleotide sequence ID" value="XM_001698267.2"/>
</dbReference>
<dbReference type="EMBL" id="CM008971">
    <property type="protein sequence ID" value="PNW77724.1"/>
    <property type="molecule type" value="Genomic_DNA"/>
</dbReference>